<dbReference type="RefSeq" id="WP_086030997.1">
    <property type="nucleotide sequence ID" value="NZ_LAPZ01000011.1"/>
</dbReference>
<dbReference type="Proteomes" id="UP000194221">
    <property type="component" value="Unassembled WGS sequence"/>
</dbReference>
<dbReference type="InterPro" id="IPR050563">
    <property type="entry name" value="4-hydroxybenzoyl-CoA_TE"/>
</dbReference>
<dbReference type="PANTHER" id="PTHR31793">
    <property type="entry name" value="4-HYDROXYBENZOYL-COA THIOESTERASE FAMILY MEMBER"/>
    <property type="match status" value="1"/>
</dbReference>
<reference evidence="1 2" key="1">
    <citation type="submission" date="2015-03" db="EMBL/GenBank/DDBJ databases">
        <title>Genome sequence of Tenacibaculum sp. S2-2, isolated from intestinal microbiota of sea cucumber, Apostichopus japonicas.</title>
        <authorList>
            <person name="Shao Z."/>
            <person name="Wang L."/>
            <person name="Li X."/>
        </authorList>
    </citation>
    <scope>NUCLEOTIDE SEQUENCE [LARGE SCALE GENOMIC DNA]</scope>
    <source>
        <strain evidence="1 2">S2-2</strain>
    </source>
</reference>
<comment type="caution">
    <text evidence="1">The sequence shown here is derived from an EMBL/GenBank/DDBJ whole genome shotgun (WGS) entry which is preliminary data.</text>
</comment>
<organism evidence="1 2">
    <name type="scientific">Tenacibaculum holothuriorum</name>
    <dbReference type="NCBI Taxonomy" id="1635173"/>
    <lineage>
        <taxon>Bacteria</taxon>
        <taxon>Pseudomonadati</taxon>
        <taxon>Bacteroidota</taxon>
        <taxon>Flavobacteriia</taxon>
        <taxon>Flavobacteriales</taxon>
        <taxon>Flavobacteriaceae</taxon>
        <taxon>Tenacibaculum</taxon>
    </lineage>
</organism>
<accession>A0A1Y2PCI7</accession>
<dbReference type="AlphaFoldDB" id="A0A1Y2PCI7"/>
<sequence>MIKTYQGVVYPWQCDHMNHMNVQFYTSKFDEAAWNLFTLIGLTPKYLKENHCGMAALEQNIKYKSEVLAGESIYVESEIVELKNKILKMKHVMKSLETSKTVAETEIITCHIDTEKRKGKTIPQFVIDNIKKM</sequence>
<dbReference type="SUPFAM" id="SSF54637">
    <property type="entry name" value="Thioesterase/thiol ester dehydrase-isomerase"/>
    <property type="match status" value="1"/>
</dbReference>
<protein>
    <recommendedName>
        <fullName evidence="3">Thioesterase</fullName>
    </recommendedName>
</protein>
<dbReference type="InParanoid" id="A0A1Y2PCI7"/>
<keyword evidence="2" id="KW-1185">Reference proteome</keyword>
<evidence type="ECO:0000313" key="2">
    <source>
        <dbReference type="Proteomes" id="UP000194221"/>
    </source>
</evidence>
<dbReference type="STRING" id="1635173.WH52_10920"/>
<dbReference type="InterPro" id="IPR029069">
    <property type="entry name" value="HotDog_dom_sf"/>
</dbReference>
<dbReference type="Pfam" id="PF13279">
    <property type="entry name" value="4HBT_2"/>
    <property type="match status" value="1"/>
</dbReference>
<proteinExistence type="predicted"/>
<name>A0A1Y2PCI7_9FLAO</name>
<dbReference type="GO" id="GO:0047617">
    <property type="term" value="F:fatty acyl-CoA hydrolase activity"/>
    <property type="evidence" value="ECO:0007669"/>
    <property type="project" value="TreeGrafter"/>
</dbReference>
<dbReference type="PANTHER" id="PTHR31793:SF2">
    <property type="entry name" value="BLR1345 PROTEIN"/>
    <property type="match status" value="1"/>
</dbReference>
<evidence type="ECO:0000313" key="1">
    <source>
        <dbReference type="EMBL" id="OSY87388.1"/>
    </source>
</evidence>
<dbReference type="EMBL" id="LAPZ01000011">
    <property type="protein sequence ID" value="OSY87388.1"/>
    <property type="molecule type" value="Genomic_DNA"/>
</dbReference>
<dbReference type="CDD" id="cd00586">
    <property type="entry name" value="4HBT"/>
    <property type="match status" value="1"/>
</dbReference>
<gene>
    <name evidence="1" type="ORF">WH52_10920</name>
</gene>
<dbReference type="OrthoDB" id="9801517at2"/>
<dbReference type="Gene3D" id="3.10.129.10">
    <property type="entry name" value="Hotdog Thioesterase"/>
    <property type="match status" value="1"/>
</dbReference>
<evidence type="ECO:0008006" key="3">
    <source>
        <dbReference type="Google" id="ProtNLM"/>
    </source>
</evidence>